<dbReference type="RefSeq" id="XP_026755800.2">
    <property type="nucleotide sequence ID" value="XM_026899999.3"/>
</dbReference>
<dbReference type="Proteomes" id="UP001652740">
    <property type="component" value="Unplaced"/>
</dbReference>
<dbReference type="PANTHER" id="PTHR13628:SF1">
    <property type="entry name" value="TRANSMEMBRANE PROTEIN 267"/>
    <property type="match status" value="1"/>
</dbReference>
<feature type="transmembrane region" description="Helical" evidence="6">
    <location>
        <begin position="166"/>
        <end position="183"/>
    </location>
</feature>
<evidence type="ECO:0000256" key="3">
    <source>
        <dbReference type="ARBA" id="ARBA00022692"/>
    </source>
</evidence>
<reference evidence="8" key="1">
    <citation type="submission" date="2025-08" db="UniProtKB">
        <authorList>
            <consortium name="RefSeq"/>
        </authorList>
    </citation>
    <scope>IDENTIFICATION</scope>
    <source>
        <tissue evidence="8">Whole larvae</tissue>
    </source>
</reference>
<dbReference type="GeneID" id="113515721"/>
<feature type="transmembrane region" description="Helical" evidence="6">
    <location>
        <begin position="128"/>
        <end position="145"/>
    </location>
</feature>
<dbReference type="GO" id="GO:0016020">
    <property type="term" value="C:membrane"/>
    <property type="evidence" value="ECO:0007669"/>
    <property type="project" value="UniProtKB-SubCell"/>
</dbReference>
<evidence type="ECO:0000313" key="8">
    <source>
        <dbReference type="RefSeq" id="XP_026755800.2"/>
    </source>
</evidence>
<evidence type="ECO:0000256" key="4">
    <source>
        <dbReference type="ARBA" id="ARBA00022989"/>
    </source>
</evidence>
<dbReference type="PANTHER" id="PTHR13628">
    <property type="entry name" value="TRANSMEMBRANE PROTEIN 267"/>
    <property type="match status" value="1"/>
</dbReference>
<comment type="subcellular location">
    <subcellularLocation>
        <location evidence="1">Membrane</location>
        <topology evidence="1">Multi-pass membrane protein</topology>
    </subcellularLocation>
</comment>
<dbReference type="KEGG" id="gmw:113515721"/>
<evidence type="ECO:0000313" key="7">
    <source>
        <dbReference type="Proteomes" id="UP001652740"/>
    </source>
</evidence>
<protein>
    <recommendedName>
        <fullName evidence="2">Transmembrane protein 267</fullName>
    </recommendedName>
</protein>
<organism evidence="7 8">
    <name type="scientific">Galleria mellonella</name>
    <name type="common">Greater wax moth</name>
    <dbReference type="NCBI Taxonomy" id="7137"/>
    <lineage>
        <taxon>Eukaryota</taxon>
        <taxon>Metazoa</taxon>
        <taxon>Ecdysozoa</taxon>
        <taxon>Arthropoda</taxon>
        <taxon>Hexapoda</taxon>
        <taxon>Insecta</taxon>
        <taxon>Pterygota</taxon>
        <taxon>Neoptera</taxon>
        <taxon>Endopterygota</taxon>
        <taxon>Lepidoptera</taxon>
        <taxon>Glossata</taxon>
        <taxon>Ditrysia</taxon>
        <taxon>Pyraloidea</taxon>
        <taxon>Pyralidae</taxon>
        <taxon>Galleriinae</taxon>
        <taxon>Galleria</taxon>
    </lineage>
</organism>
<dbReference type="AlphaFoldDB" id="A0A6J1WTJ2"/>
<proteinExistence type="predicted"/>
<dbReference type="InterPro" id="IPR026572">
    <property type="entry name" value="TMEM267"/>
</dbReference>
<keyword evidence="4 6" id="KW-1133">Transmembrane helix</keyword>
<dbReference type="InParanoid" id="A0A6J1WTJ2"/>
<sequence>MKLQFALTLSIFATAFIGDYVVFKSKFSHSQIFRACSDSLVHASIGFLSSVLFFSHENLMDSSSMFNIAICTFMSSFIDVDHIFVARSLQWKDLTNLKQRGIFHCTTFWLVLTTSLLIYSYIYKKIHIYVITWMLIVAYTSHHIRDANRRGLWLYPYGHTPPFHKYIYIFLVGLLPNLLTLLYNCWKPNIYKHTVINYKLIV</sequence>
<gene>
    <name evidence="8" type="primary">LOC113515721</name>
</gene>
<feature type="transmembrane region" description="Helical" evidence="6">
    <location>
        <begin position="35"/>
        <end position="54"/>
    </location>
</feature>
<evidence type="ECO:0000256" key="2">
    <source>
        <dbReference type="ARBA" id="ARBA00013977"/>
    </source>
</evidence>
<feature type="transmembrane region" description="Helical" evidence="6">
    <location>
        <begin position="66"/>
        <end position="89"/>
    </location>
</feature>
<name>A0A6J1WTJ2_GALME</name>
<feature type="transmembrane region" description="Helical" evidence="6">
    <location>
        <begin position="101"/>
        <end position="122"/>
    </location>
</feature>
<keyword evidence="5 6" id="KW-0472">Membrane</keyword>
<evidence type="ECO:0000256" key="5">
    <source>
        <dbReference type="ARBA" id="ARBA00023136"/>
    </source>
</evidence>
<evidence type="ECO:0000256" key="6">
    <source>
        <dbReference type="SAM" id="Phobius"/>
    </source>
</evidence>
<accession>A0A6J1WTJ2</accession>
<dbReference type="FunCoup" id="A0A6J1WTJ2">
    <property type="interactions" value="394"/>
</dbReference>
<feature type="transmembrane region" description="Helical" evidence="6">
    <location>
        <begin position="6"/>
        <end position="23"/>
    </location>
</feature>
<keyword evidence="7" id="KW-1185">Reference proteome</keyword>
<keyword evidence="3 6" id="KW-0812">Transmembrane</keyword>
<evidence type="ECO:0000256" key="1">
    <source>
        <dbReference type="ARBA" id="ARBA00004141"/>
    </source>
</evidence>